<comment type="subcellular location">
    <subcellularLocation>
        <location evidence="5">Cell membrane</location>
        <topology evidence="5">Multi-pass membrane protein</topology>
    </subcellularLocation>
    <subcellularLocation>
        <location evidence="1">Membrane</location>
        <topology evidence="1">Multi-pass membrane protein</topology>
    </subcellularLocation>
</comment>
<dbReference type="GO" id="GO:0005886">
    <property type="term" value="C:plasma membrane"/>
    <property type="evidence" value="ECO:0007669"/>
    <property type="project" value="UniProtKB-SubCell"/>
</dbReference>
<comment type="similarity">
    <text evidence="5">Belongs to the binding-protein-dependent transport system permease family.</text>
</comment>
<dbReference type="CDD" id="cd06261">
    <property type="entry name" value="TM_PBP2"/>
    <property type="match status" value="1"/>
</dbReference>
<reference evidence="7" key="1">
    <citation type="submission" date="2020-12" db="EMBL/GenBank/DDBJ databases">
        <title>PHA producing bacteria isolated from mangrove.</title>
        <authorList>
            <person name="Zheng W."/>
            <person name="Yu S."/>
            <person name="Huang Y."/>
        </authorList>
    </citation>
    <scope>NUCLEOTIDE SEQUENCE</scope>
    <source>
        <strain evidence="7">GN8-5</strain>
    </source>
</reference>
<dbReference type="Gene3D" id="1.10.3720.10">
    <property type="entry name" value="MetI-like"/>
    <property type="match status" value="1"/>
</dbReference>
<gene>
    <name evidence="7" type="ORF">JF543_04090</name>
</gene>
<comment type="caution">
    <text evidence="7">The sequence shown here is derived from an EMBL/GenBank/DDBJ whole genome shotgun (WGS) entry which is preliminary data.</text>
</comment>
<accession>A0A939DTY4</accession>
<dbReference type="InterPro" id="IPR035906">
    <property type="entry name" value="MetI-like_sf"/>
</dbReference>
<proteinExistence type="inferred from homology"/>
<dbReference type="GO" id="GO:0055085">
    <property type="term" value="P:transmembrane transport"/>
    <property type="evidence" value="ECO:0007669"/>
    <property type="project" value="InterPro"/>
</dbReference>
<dbReference type="Pfam" id="PF00528">
    <property type="entry name" value="BPD_transp_1"/>
    <property type="match status" value="1"/>
</dbReference>
<evidence type="ECO:0000313" key="8">
    <source>
        <dbReference type="Proteomes" id="UP000664385"/>
    </source>
</evidence>
<dbReference type="InterPro" id="IPR000515">
    <property type="entry name" value="MetI-like"/>
</dbReference>
<protein>
    <submittedName>
        <fullName evidence="7">ABC transporter permease</fullName>
    </submittedName>
</protein>
<keyword evidence="3 5" id="KW-1133">Transmembrane helix</keyword>
<keyword evidence="5" id="KW-0813">Transport</keyword>
<evidence type="ECO:0000256" key="3">
    <source>
        <dbReference type="ARBA" id="ARBA00022989"/>
    </source>
</evidence>
<evidence type="ECO:0000313" key="7">
    <source>
        <dbReference type="EMBL" id="MBN8205136.1"/>
    </source>
</evidence>
<evidence type="ECO:0000259" key="6">
    <source>
        <dbReference type="PROSITE" id="PS50928"/>
    </source>
</evidence>
<keyword evidence="2 5" id="KW-0812">Transmembrane</keyword>
<feature type="transmembrane region" description="Helical" evidence="5">
    <location>
        <begin position="231"/>
        <end position="252"/>
    </location>
</feature>
<organism evidence="7 8">
    <name type="scientific">Microbacterium esteraromaticum</name>
    <dbReference type="NCBI Taxonomy" id="57043"/>
    <lineage>
        <taxon>Bacteria</taxon>
        <taxon>Bacillati</taxon>
        <taxon>Actinomycetota</taxon>
        <taxon>Actinomycetes</taxon>
        <taxon>Micrococcales</taxon>
        <taxon>Microbacteriaceae</taxon>
        <taxon>Microbacterium</taxon>
    </lineage>
</organism>
<feature type="transmembrane region" description="Helical" evidence="5">
    <location>
        <begin position="77"/>
        <end position="102"/>
    </location>
</feature>
<dbReference type="SUPFAM" id="SSF161098">
    <property type="entry name" value="MetI-like"/>
    <property type="match status" value="1"/>
</dbReference>
<dbReference type="EMBL" id="JAEMWU010000001">
    <property type="protein sequence ID" value="MBN8205136.1"/>
    <property type="molecule type" value="Genomic_DNA"/>
</dbReference>
<evidence type="ECO:0000256" key="2">
    <source>
        <dbReference type="ARBA" id="ARBA00022692"/>
    </source>
</evidence>
<sequence>MPGDPAQTLALQITRQTGASLTPEMMASIRNLYGDPNANLLQQYIDYLTSIFTLDFGLSVSRYPVPVLDLIAEALPWTLFLVGVSTIAAWIIGTALGILVGFRPGSRLDTWLTPVSQFFSSTPSFWIALILLWVFALTLGWFPSSGGYDPNVPFQINNFWFVLSIFEYAALPILTGVFVGFSGWMFSMRNMMVTTTSEDFVTLARGKGLSNSRVIFRYAARNAMLPNVTGLATAIGGIIGGVVLTEIVFTYPGMGYLLYQAITTKDFPLMQAIFLIIVLAVLVANFIADSLYVLLDPRTKES</sequence>
<name>A0A939DTY4_9MICO</name>
<feature type="transmembrane region" description="Helical" evidence="5">
    <location>
        <begin position="162"/>
        <end position="186"/>
    </location>
</feature>
<dbReference type="AlphaFoldDB" id="A0A939DTY4"/>
<evidence type="ECO:0000256" key="1">
    <source>
        <dbReference type="ARBA" id="ARBA00004141"/>
    </source>
</evidence>
<evidence type="ECO:0000256" key="4">
    <source>
        <dbReference type="ARBA" id="ARBA00023136"/>
    </source>
</evidence>
<feature type="transmembrane region" description="Helical" evidence="5">
    <location>
        <begin position="272"/>
        <end position="295"/>
    </location>
</feature>
<dbReference type="PANTHER" id="PTHR43376:SF1">
    <property type="entry name" value="OLIGOPEPTIDE TRANSPORT SYSTEM PERMEASE PROTEIN"/>
    <property type="match status" value="1"/>
</dbReference>
<evidence type="ECO:0000256" key="5">
    <source>
        <dbReference type="RuleBase" id="RU363032"/>
    </source>
</evidence>
<feature type="transmembrane region" description="Helical" evidence="5">
    <location>
        <begin position="123"/>
        <end position="142"/>
    </location>
</feature>
<dbReference type="PANTHER" id="PTHR43376">
    <property type="entry name" value="OLIGOPEPTIDE TRANSPORT SYSTEM PERMEASE PROTEIN"/>
    <property type="match status" value="1"/>
</dbReference>
<keyword evidence="4 5" id="KW-0472">Membrane</keyword>
<dbReference type="Proteomes" id="UP000664385">
    <property type="component" value="Unassembled WGS sequence"/>
</dbReference>
<dbReference type="PROSITE" id="PS50928">
    <property type="entry name" value="ABC_TM1"/>
    <property type="match status" value="1"/>
</dbReference>
<feature type="domain" description="ABC transmembrane type-1" evidence="6">
    <location>
        <begin position="75"/>
        <end position="288"/>
    </location>
</feature>